<reference evidence="1" key="1">
    <citation type="submission" date="2021-02" db="EMBL/GenBank/DDBJ databases">
        <authorList>
            <person name="Nowell W R."/>
        </authorList>
    </citation>
    <scope>NUCLEOTIDE SEQUENCE</scope>
</reference>
<dbReference type="Gene3D" id="3.40.50.1240">
    <property type="entry name" value="Phosphoglycerate mutase-like"/>
    <property type="match status" value="1"/>
</dbReference>
<dbReference type="EMBL" id="CAJOBA010059394">
    <property type="protein sequence ID" value="CAF4315482.1"/>
    <property type="molecule type" value="Genomic_DNA"/>
</dbReference>
<organism evidence="1 5">
    <name type="scientific">Didymodactylos carnosus</name>
    <dbReference type="NCBI Taxonomy" id="1234261"/>
    <lineage>
        <taxon>Eukaryota</taxon>
        <taxon>Metazoa</taxon>
        <taxon>Spiralia</taxon>
        <taxon>Gnathifera</taxon>
        <taxon>Rotifera</taxon>
        <taxon>Eurotatoria</taxon>
        <taxon>Bdelloidea</taxon>
        <taxon>Philodinida</taxon>
        <taxon>Philodinidae</taxon>
        <taxon>Didymodactylos</taxon>
    </lineage>
</organism>
<dbReference type="Proteomes" id="UP000677228">
    <property type="component" value="Unassembled WGS sequence"/>
</dbReference>
<evidence type="ECO:0000313" key="4">
    <source>
        <dbReference type="EMBL" id="CAF4315482.1"/>
    </source>
</evidence>
<dbReference type="InterPro" id="IPR029033">
    <property type="entry name" value="His_PPase_superfam"/>
</dbReference>
<dbReference type="AlphaFoldDB" id="A0A814NXZ6"/>
<sequence>MNSFSAQQILNVREDPRLREQEWGNLMDPSVREQELIEQKKVGDFFYRFRNGESGADVYDRCSLFLDTLSREMNTGYFPSDNILIVSHGLFMRLFLMRYFRWTTEKHQELKNFRNCEFCILELNRQTGSYELKTQLIEK</sequence>
<dbReference type="Proteomes" id="UP000682733">
    <property type="component" value="Unassembled WGS sequence"/>
</dbReference>
<evidence type="ECO:0000313" key="2">
    <source>
        <dbReference type="EMBL" id="CAF1528648.1"/>
    </source>
</evidence>
<dbReference type="SUPFAM" id="SSF53254">
    <property type="entry name" value="Phosphoglycerate mutase-like"/>
    <property type="match status" value="1"/>
</dbReference>
<evidence type="ECO:0000313" key="1">
    <source>
        <dbReference type="EMBL" id="CAF1098103.1"/>
    </source>
</evidence>
<protein>
    <recommendedName>
        <fullName evidence="6">Phosphoglycerate mutase</fullName>
    </recommendedName>
</protein>
<dbReference type="Proteomes" id="UP000681722">
    <property type="component" value="Unassembled WGS sequence"/>
</dbReference>
<evidence type="ECO:0000313" key="5">
    <source>
        <dbReference type="Proteomes" id="UP000663829"/>
    </source>
</evidence>
<dbReference type="EMBL" id="CAJOBC010005420">
    <property type="protein sequence ID" value="CAF3863148.1"/>
    <property type="molecule type" value="Genomic_DNA"/>
</dbReference>
<evidence type="ECO:0000313" key="3">
    <source>
        <dbReference type="EMBL" id="CAF3863148.1"/>
    </source>
</evidence>
<dbReference type="Pfam" id="PF00300">
    <property type="entry name" value="His_Phos_1"/>
    <property type="match status" value="1"/>
</dbReference>
<dbReference type="Proteomes" id="UP000663829">
    <property type="component" value="Unassembled WGS sequence"/>
</dbReference>
<gene>
    <name evidence="1" type="ORF">GPM918_LOCUS18605</name>
    <name evidence="2" type="ORF">OVA965_LOCUS38137</name>
    <name evidence="3" type="ORF">SRO942_LOCUS18602</name>
    <name evidence="4" type="ORF">TMI583_LOCUS39297</name>
</gene>
<dbReference type="InterPro" id="IPR052765">
    <property type="entry name" value="PGM-Related"/>
</dbReference>
<proteinExistence type="predicted"/>
<dbReference type="InterPro" id="IPR013078">
    <property type="entry name" value="His_Pase_superF_clade-1"/>
</dbReference>
<accession>A0A814NXZ6</accession>
<comment type="caution">
    <text evidence="1">The sequence shown here is derived from an EMBL/GenBank/DDBJ whole genome shotgun (WGS) entry which is preliminary data.</text>
</comment>
<dbReference type="OrthoDB" id="10261749at2759"/>
<keyword evidence="5" id="KW-1185">Reference proteome</keyword>
<dbReference type="EMBL" id="CAJNOQ010005420">
    <property type="protein sequence ID" value="CAF1098103.1"/>
    <property type="molecule type" value="Genomic_DNA"/>
</dbReference>
<dbReference type="EMBL" id="CAJNOK010037178">
    <property type="protein sequence ID" value="CAF1528648.1"/>
    <property type="molecule type" value="Genomic_DNA"/>
</dbReference>
<evidence type="ECO:0008006" key="6">
    <source>
        <dbReference type="Google" id="ProtNLM"/>
    </source>
</evidence>
<name>A0A814NXZ6_9BILA</name>
<dbReference type="PANTHER" id="PTHR46192">
    <property type="entry name" value="BROAD-RANGE ACID PHOSPHATASE DET1"/>
    <property type="match status" value="1"/>
</dbReference>